<evidence type="ECO:0000313" key="3">
    <source>
        <dbReference type="EMBL" id="QNM06356.1"/>
    </source>
</evidence>
<dbReference type="Proteomes" id="UP000515823">
    <property type="component" value="Chromosome"/>
</dbReference>
<name>A0A7G9G6C4_9FIRM</name>
<feature type="transmembrane region" description="Helical" evidence="2">
    <location>
        <begin position="12"/>
        <end position="35"/>
    </location>
</feature>
<keyword evidence="2" id="KW-0472">Membrane</keyword>
<gene>
    <name evidence="3" type="ORF">H9Q78_04255</name>
</gene>
<sequence>MNYIFHVILDSFPVLLGIILMKVLCDITQVIWLGICRRLRRHHSGHHADTTADIKSDRKTDTIADIRRDIFADITENFFADIKGDSKGGIMRTSLRTPGRHHADQPVLQDG</sequence>
<keyword evidence="2" id="KW-1133">Transmembrane helix</keyword>
<dbReference type="AlphaFoldDB" id="A0A7G9G6C4"/>
<feature type="region of interest" description="Disordered" evidence="1">
    <location>
        <begin position="86"/>
        <end position="111"/>
    </location>
</feature>
<evidence type="ECO:0000256" key="2">
    <source>
        <dbReference type="SAM" id="Phobius"/>
    </source>
</evidence>
<dbReference type="RefSeq" id="WP_249303766.1">
    <property type="nucleotide sequence ID" value="NZ_CP060634.1"/>
</dbReference>
<reference evidence="3 4" key="1">
    <citation type="submission" date="2020-08" db="EMBL/GenBank/DDBJ databases">
        <authorList>
            <person name="Liu C."/>
            <person name="Sun Q."/>
        </authorList>
    </citation>
    <scope>NUCLEOTIDE SEQUENCE [LARGE SCALE GENOMIC DNA]</scope>
    <source>
        <strain evidence="3 4">NSJ-38</strain>
    </source>
</reference>
<keyword evidence="4" id="KW-1185">Reference proteome</keyword>
<keyword evidence="2" id="KW-0812">Transmembrane</keyword>
<protein>
    <submittedName>
        <fullName evidence="3">Uncharacterized protein</fullName>
    </submittedName>
</protein>
<accession>A0A7G9G6C4</accession>
<evidence type="ECO:0000313" key="4">
    <source>
        <dbReference type="Proteomes" id="UP000515823"/>
    </source>
</evidence>
<evidence type="ECO:0000256" key="1">
    <source>
        <dbReference type="SAM" id="MobiDB-lite"/>
    </source>
</evidence>
<proteinExistence type="predicted"/>
<organism evidence="3 4">
    <name type="scientific">Qiania dongpingensis</name>
    <dbReference type="NCBI Taxonomy" id="2763669"/>
    <lineage>
        <taxon>Bacteria</taxon>
        <taxon>Bacillati</taxon>
        <taxon>Bacillota</taxon>
        <taxon>Clostridia</taxon>
        <taxon>Lachnospirales</taxon>
        <taxon>Lachnospiraceae</taxon>
        <taxon>Qiania</taxon>
    </lineage>
</organism>
<dbReference type="KEGG" id="qdo:H9Q78_04255"/>
<dbReference type="EMBL" id="CP060634">
    <property type="protein sequence ID" value="QNM06356.1"/>
    <property type="molecule type" value="Genomic_DNA"/>
</dbReference>